<dbReference type="Gene3D" id="3.90.1310.10">
    <property type="entry name" value="Penicillin-binding protein 2a (Domain 2)"/>
    <property type="match status" value="1"/>
</dbReference>
<dbReference type="PANTHER" id="PTHR30627">
    <property type="entry name" value="PEPTIDOGLYCAN D,D-TRANSPEPTIDASE"/>
    <property type="match status" value="1"/>
</dbReference>
<keyword evidence="4" id="KW-1133">Transmembrane helix</keyword>
<evidence type="ECO:0000259" key="6">
    <source>
        <dbReference type="Pfam" id="PF03717"/>
    </source>
</evidence>
<evidence type="ECO:0000256" key="4">
    <source>
        <dbReference type="SAM" id="Phobius"/>
    </source>
</evidence>
<comment type="similarity">
    <text evidence="2">Belongs to the transpeptidase family.</text>
</comment>
<keyword evidence="3 4" id="KW-0472">Membrane</keyword>
<dbReference type="GO" id="GO:0008658">
    <property type="term" value="F:penicillin binding"/>
    <property type="evidence" value="ECO:0007669"/>
    <property type="project" value="InterPro"/>
</dbReference>
<keyword evidence="7" id="KW-0132">Cell division</keyword>
<evidence type="ECO:0000256" key="3">
    <source>
        <dbReference type="ARBA" id="ARBA00023136"/>
    </source>
</evidence>
<evidence type="ECO:0000313" key="7">
    <source>
        <dbReference type="EMBL" id="KHK96929.1"/>
    </source>
</evidence>
<feature type="transmembrane region" description="Helical" evidence="4">
    <location>
        <begin position="12"/>
        <end position="32"/>
    </location>
</feature>
<dbReference type="InterPro" id="IPR012338">
    <property type="entry name" value="Beta-lactam/transpept-like"/>
</dbReference>
<evidence type="ECO:0000256" key="2">
    <source>
        <dbReference type="ARBA" id="ARBA00007171"/>
    </source>
</evidence>
<gene>
    <name evidence="7" type="ORF">LK09_13910</name>
</gene>
<proteinExistence type="inferred from homology"/>
<dbReference type="GO" id="GO:0051301">
    <property type="term" value="P:cell division"/>
    <property type="evidence" value="ECO:0007669"/>
    <property type="project" value="UniProtKB-KW"/>
</dbReference>
<dbReference type="Pfam" id="PF03717">
    <property type="entry name" value="PBP_dimer"/>
    <property type="match status" value="1"/>
</dbReference>
<organism evidence="7 8">
    <name type="scientific">Microbacterium mangrovi</name>
    <dbReference type="NCBI Taxonomy" id="1348253"/>
    <lineage>
        <taxon>Bacteria</taxon>
        <taxon>Bacillati</taxon>
        <taxon>Actinomycetota</taxon>
        <taxon>Actinomycetes</taxon>
        <taxon>Micrococcales</taxon>
        <taxon>Microbacteriaceae</taxon>
        <taxon>Microbacterium</taxon>
    </lineage>
</organism>
<dbReference type="GO" id="GO:0005886">
    <property type="term" value="C:plasma membrane"/>
    <property type="evidence" value="ECO:0007669"/>
    <property type="project" value="TreeGrafter"/>
</dbReference>
<evidence type="ECO:0000256" key="1">
    <source>
        <dbReference type="ARBA" id="ARBA00004370"/>
    </source>
</evidence>
<dbReference type="Gene3D" id="3.30.450.330">
    <property type="match status" value="1"/>
</dbReference>
<dbReference type="PANTHER" id="PTHR30627:SF1">
    <property type="entry name" value="PEPTIDOGLYCAN D,D-TRANSPEPTIDASE FTSI"/>
    <property type="match status" value="1"/>
</dbReference>
<reference evidence="7 8" key="1">
    <citation type="submission" date="2014-11" db="EMBL/GenBank/DDBJ databases">
        <title>Genome sequence of Microbacterium mangrovi MUSC 115(T).</title>
        <authorList>
            <person name="Lee L.-H."/>
        </authorList>
    </citation>
    <scope>NUCLEOTIDE SEQUENCE [LARGE SCALE GENOMIC DNA]</scope>
    <source>
        <strain evidence="7 8">MUSC 115</strain>
    </source>
</reference>
<feature type="domain" description="Penicillin-binding protein dimerisation" evidence="6">
    <location>
        <begin position="58"/>
        <end position="219"/>
    </location>
</feature>
<dbReference type="RefSeq" id="WP_039400580.1">
    <property type="nucleotide sequence ID" value="NZ_JTDK01000012.1"/>
</dbReference>
<dbReference type="InterPro" id="IPR050515">
    <property type="entry name" value="Beta-lactam/transpept"/>
</dbReference>
<dbReference type="InterPro" id="IPR036138">
    <property type="entry name" value="PBP_dimer_sf"/>
</dbReference>
<keyword evidence="4" id="KW-0812">Transmembrane</keyword>
<evidence type="ECO:0000259" key="5">
    <source>
        <dbReference type="Pfam" id="PF00905"/>
    </source>
</evidence>
<dbReference type="Pfam" id="PF00905">
    <property type="entry name" value="Transpeptidase"/>
    <property type="match status" value="1"/>
</dbReference>
<accession>A0A0B2A580</accession>
<protein>
    <submittedName>
        <fullName evidence="7">Cell division protein FtsI</fullName>
    </submittedName>
</protein>
<dbReference type="OrthoDB" id="9789078at2"/>
<evidence type="ECO:0000313" key="8">
    <source>
        <dbReference type="Proteomes" id="UP000031030"/>
    </source>
</evidence>
<dbReference type="GO" id="GO:0071555">
    <property type="term" value="P:cell wall organization"/>
    <property type="evidence" value="ECO:0007669"/>
    <property type="project" value="TreeGrafter"/>
</dbReference>
<dbReference type="SUPFAM" id="SSF56519">
    <property type="entry name" value="Penicillin binding protein dimerisation domain"/>
    <property type="match status" value="1"/>
</dbReference>
<dbReference type="AlphaFoldDB" id="A0A0B2A580"/>
<feature type="domain" description="Penicillin-binding protein transpeptidase" evidence="5">
    <location>
        <begin position="264"/>
        <end position="571"/>
    </location>
</feature>
<dbReference type="Gene3D" id="3.40.710.10">
    <property type="entry name" value="DD-peptidase/beta-lactamase superfamily"/>
    <property type="match status" value="1"/>
</dbReference>
<comment type="subcellular location">
    <subcellularLocation>
        <location evidence="1">Membrane</location>
    </subcellularLocation>
</comment>
<dbReference type="Proteomes" id="UP000031030">
    <property type="component" value="Unassembled WGS sequence"/>
</dbReference>
<dbReference type="STRING" id="1348253.LK09_13910"/>
<dbReference type="InterPro" id="IPR005311">
    <property type="entry name" value="PBP_dimer"/>
</dbReference>
<keyword evidence="8" id="KW-1185">Reference proteome</keyword>
<dbReference type="SUPFAM" id="SSF56601">
    <property type="entry name" value="beta-lactamase/transpeptidase-like"/>
    <property type="match status" value="1"/>
</dbReference>
<dbReference type="EMBL" id="JTDK01000012">
    <property type="protein sequence ID" value="KHK96929.1"/>
    <property type="molecule type" value="Genomic_DNA"/>
</dbReference>
<keyword evidence="7" id="KW-0131">Cell cycle</keyword>
<comment type="caution">
    <text evidence="7">The sequence shown here is derived from an EMBL/GenBank/DDBJ whole genome shotgun (WGS) entry which is preliminary data.</text>
</comment>
<dbReference type="InterPro" id="IPR001460">
    <property type="entry name" value="PCN-bd_Tpept"/>
</dbReference>
<sequence length="593" mass="63439">MTSRSTRSPRRRTVVALAIVLGVMVTFVFRLVDIQVVNAQTNIDDSLRYGLGVTQTLTGTRGTIVDTNGTTLASSTLNYDCQMTPVNVGTTKQGDGKGGTIDIPWSQMSDRIGSIVGMTGEQVRGLITAALAQNAHSQYALLKNGLSTEQYRKLMELGTDYIACSPRPSRAYPNGAVAGNLLGFMGSDGKPLAGLELTSNQCLAPSNGKLSFEVGKDGVIIPGTETEKAAVDGGTLKLTIDSDLNWYMSQLIAQGVQKMGAKSGTITVVEAKTGKVRAMAEYPTVDPNNINGSSPDAWYSKIFNDQFEPGSTFKGLLASMLIDKAGQTPESTAIVSDPEHFANGARVVDSFHHPTYDYTLAGVLIDSSNAGASVFSERISLAERYAMLKKFGIGTGSDIDYPGQTKGIIHPWQTWDSQMRYDTSYGQGLTTTVPELVEAYDAIANDGVRMPLSLVESCTTESGKVEKPAQPAPVRVISKKSAVQVQQILENVAMQAVYKDLVKIPGYRIATKTGTGQISNGKGYIQGRYFTTMIGFAPADDPQYIVAVTLNQPTAVTSSSANAPTFKAAMEQVLKTYRVMPSTSKPTILAKFG</sequence>
<name>A0A0B2A580_9MICO</name>